<protein>
    <submittedName>
        <fullName evidence="4">Unannotated protein</fullName>
    </submittedName>
</protein>
<evidence type="ECO:0000256" key="1">
    <source>
        <dbReference type="SAM" id="Phobius"/>
    </source>
</evidence>
<gene>
    <name evidence="2" type="ORF">UFOPK2602_01493</name>
    <name evidence="3" type="ORF">UFOPK2806_01423</name>
    <name evidence="4" type="ORF">UFOPK3417_00135</name>
    <name evidence="5" type="ORF">UFOPK4306_02097</name>
</gene>
<feature type="transmembrane region" description="Helical" evidence="1">
    <location>
        <begin position="212"/>
        <end position="231"/>
    </location>
</feature>
<dbReference type="InterPro" id="IPR021280">
    <property type="entry name" value="TMEM260-like"/>
</dbReference>
<feature type="transmembrane region" description="Helical" evidence="1">
    <location>
        <begin position="25"/>
        <end position="44"/>
    </location>
</feature>
<feature type="transmembrane region" description="Helical" evidence="1">
    <location>
        <begin position="146"/>
        <end position="163"/>
    </location>
</feature>
<dbReference type="PANTHER" id="PTHR16214">
    <property type="entry name" value="TRANSMEMBRANE PROTEIN 260"/>
    <property type="match status" value="1"/>
</dbReference>
<evidence type="ECO:0000313" key="2">
    <source>
        <dbReference type="EMBL" id="CAB4717299.1"/>
    </source>
</evidence>
<keyword evidence="1" id="KW-0472">Membrane</keyword>
<feature type="transmembrane region" description="Helical" evidence="1">
    <location>
        <begin position="280"/>
        <end position="299"/>
    </location>
</feature>
<dbReference type="EMBL" id="CAEZYY010000018">
    <property type="protein sequence ID" value="CAB4757535.1"/>
    <property type="molecule type" value="Genomic_DNA"/>
</dbReference>
<feature type="transmembrane region" description="Helical" evidence="1">
    <location>
        <begin position="306"/>
        <end position="325"/>
    </location>
</feature>
<name>A0A6J7CT84_9ZZZZ</name>
<organism evidence="4">
    <name type="scientific">freshwater metagenome</name>
    <dbReference type="NCBI Taxonomy" id="449393"/>
    <lineage>
        <taxon>unclassified sequences</taxon>
        <taxon>metagenomes</taxon>
        <taxon>ecological metagenomes</taxon>
    </lineage>
</organism>
<dbReference type="EMBL" id="CAFBLR010000005">
    <property type="protein sequence ID" value="CAB4859339.1"/>
    <property type="molecule type" value="Genomic_DNA"/>
</dbReference>
<proteinExistence type="predicted"/>
<feature type="transmembrane region" description="Helical" evidence="1">
    <location>
        <begin position="331"/>
        <end position="351"/>
    </location>
</feature>
<keyword evidence="1" id="KW-1133">Transmembrane helix</keyword>
<evidence type="ECO:0000313" key="5">
    <source>
        <dbReference type="EMBL" id="CAB5067525.1"/>
    </source>
</evidence>
<evidence type="ECO:0000313" key="3">
    <source>
        <dbReference type="EMBL" id="CAB4757535.1"/>
    </source>
</evidence>
<evidence type="ECO:0000313" key="4">
    <source>
        <dbReference type="EMBL" id="CAB4859339.1"/>
    </source>
</evidence>
<dbReference type="EMBL" id="CAFBQP010000103">
    <property type="protein sequence ID" value="CAB5067525.1"/>
    <property type="molecule type" value="Genomic_DNA"/>
</dbReference>
<accession>A0A6J7CT84</accession>
<feature type="transmembrane region" description="Helical" evidence="1">
    <location>
        <begin position="94"/>
        <end position="112"/>
    </location>
</feature>
<dbReference type="PANTHER" id="PTHR16214:SF3">
    <property type="entry name" value="TRANSMEMBRANE PROTEIN 260"/>
    <property type="match status" value="1"/>
</dbReference>
<dbReference type="AlphaFoldDB" id="A0A6J7CT84"/>
<dbReference type="EMBL" id="CAEZXX010000107">
    <property type="protein sequence ID" value="CAB4717299.1"/>
    <property type="molecule type" value="Genomic_DNA"/>
</dbReference>
<keyword evidence="1" id="KW-0812">Transmembrane</keyword>
<feature type="transmembrane region" description="Helical" evidence="1">
    <location>
        <begin position="363"/>
        <end position="382"/>
    </location>
</feature>
<feature type="transmembrane region" description="Helical" evidence="1">
    <location>
        <begin position="118"/>
        <end position="139"/>
    </location>
</feature>
<sequence>MPYCARINPVANDEGLAPARGRRDVPWALVTFSLATAVYLLTLSHDVGTFDVAEFQTIPHLFGVAHPTGYPLFTIIGGVWSWIPIGRVATRMNLFSAVLFASAASVLCSVGVRLRLRGAVSASAALTFAFATGTWLNAVHVDVQSLHLLLVALLLLTWVVAYQDPRPRHIALMCLVVGFGLVHHGLMIVTAAWVLALFVACRWRAATRAATLRLAIPALLLPLLTLLYLPLRDGSAPLLDANPRRSWWQKIRGDGFRGTMGELRSLGIWGRAVGHHRELISSWTGGGVLLLAVLGIGVLMRRAPAATWAIVGVGLLASYVQANAADSNDRYILTTVLALCLLASIGADAVIDAVAAVVPPRRLAVTSAALVALFALLPLNGLRANYQSLDAHAIRRNERNGLDVLRSLPKSCVLWAYWDLRTELFYLRYVEHVRPDVTILDHRSTEFLGSSFAVSATSLVDGLESAPAYRGRPICFVPLPGRSVSSSTVKATVLTTTERPWGLSYLTPGAVYVLEHNRLGEA</sequence>
<dbReference type="Pfam" id="PF11028">
    <property type="entry name" value="TMEM260-like"/>
    <property type="match status" value="1"/>
</dbReference>
<feature type="transmembrane region" description="Helical" evidence="1">
    <location>
        <begin position="64"/>
        <end position="82"/>
    </location>
</feature>
<dbReference type="InterPro" id="IPR052724">
    <property type="entry name" value="GT117_domain-containing"/>
</dbReference>
<reference evidence="4" key="1">
    <citation type="submission" date="2020-05" db="EMBL/GenBank/DDBJ databases">
        <authorList>
            <person name="Chiriac C."/>
            <person name="Salcher M."/>
            <person name="Ghai R."/>
            <person name="Kavagutti S V."/>
        </authorList>
    </citation>
    <scope>NUCLEOTIDE SEQUENCE</scope>
</reference>
<feature type="transmembrane region" description="Helical" evidence="1">
    <location>
        <begin position="169"/>
        <end position="200"/>
    </location>
</feature>